<reference evidence="6 7" key="1">
    <citation type="submission" date="2016-07" db="EMBL/GenBank/DDBJ databases">
        <title>Pervasive Adenine N6-methylation of Active Genes in Fungi.</title>
        <authorList>
            <consortium name="DOE Joint Genome Institute"/>
            <person name="Mondo S.J."/>
            <person name="Dannebaum R.O."/>
            <person name="Kuo R.C."/>
            <person name="Labutti K."/>
            <person name="Haridas S."/>
            <person name="Kuo A."/>
            <person name="Salamov A."/>
            <person name="Ahrendt S.R."/>
            <person name="Lipzen A."/>
            <person name="Sullivan W."/>
            <person name="Andreopoulos W.B."/>
            <person name="Clum A."/>
            <person name="Lindquist E."/>
            <person name="Daum C."/>
            <person name="Ramamoorthy G.K."/>
            <person name="Gryganskyi A."/>
            <person name="Culley D."/>
            <person name="Magnuson J.K."/>
            <person name="James T.Y."/>
            <person name="O'Malley M.A."/>
            <person name="Stajich J.E."/>
            <person name="Spatafora J.W."/>
            <person name="Visel A."/>
            <person name="Grigoriev I.V."/>
        </authorList>
    </citation>
    <scope>NUCLEOTIDE SEQUENCE [LARGE SCALE GENOMIC DNA]</scope>
    <source>
        <strain evidence="6 7">NRRL 3301</strain>
    </source>
</reference>
<comment type="subcellular location">
    <subcellularLocation>
        <location evidence="1">Membrane</location>
    </subcellularLocation>
</comment>
<keyword evidence="3" id="KW-1133">Transmembrane helix</keyword>
<name>A0A1X2GUS1_9FUNG</name>
<dbReference type="EMBL" id="MCGT01000003">
    <property type="protein sequence ID" value="ORX61729.1"/>
    <property type="molecule type" value="Genomic_DNA"/>
</dbReference>
<sequence length="360" mass="39537">MKHVYVDSSNNFTFTVARKNGTAYISPLNTAGLVELKIGVLLPFHQHDNEWTKMVTLSGISAIRLAVAEINTQRLIPGAYISLIEQDSFPKEIQGQAAIGQAIYSAVSLIHEGIIAMIGDITSSWTSLSALMTSTLGIPQCSFTAIATSLSDKSQYTYFFRTIQTELLYSDAALSFVLSQGWPMMGILYSDDDSGKQLAQDIMMKARNNGIVIRGYQSFPSQGASSEIRRAMDSLIGSGTRVVFVATTGDVSLTTMVTAANAGYISNDYVWLTISMDTDALYHQVQKFNNFLPLRSNLTAMPNITDPMLGLAKWTSDTSPIDFNRTFAGGIFNFFDTVVLPGYPPYDHFVQKWAALDPKM</sequence>
<dbReference type="STRING" id="101127.A0A1X2GUS1"/>
<evidence type="ECO:0000256" key="4">
    <source>
        <dbReference type="ARBA" id="ARBA00023136"/>
    </source>
</evidence>
<protein>
    <submittedName>
        <fullName evidence="6">Periplasmic binding protein-like I</fullName>
    </submittedName>
</protein>
<dbReference type="PANTHER" id="PTHR24061">
    <property type="entry name" value="CALCIUM-SENSING RECEPTOR-RELATED"/>
    <property type="match status" value="1"/>
</dbReference>
<dbReference type="Gene3D" id="3.40.50.2300">
    <property type="match status" value="2"/>
</dbReference>
<keyword evidence="2" id="KW-0812">Transmembrane</keyword>
<dbReference type="Proteomes" id="UP000242146">
    <property type="component" value="Unassembled WGS sequence"/>
</dbReference>
<evidence type="ECO:0000256" key="1">
    <source>
        <dbReference type="ARBA" id="ARBA00004370"/>
    </source>
</evidence>
<evidence type="ECO:0000259" key="5">
    <source>
        <dbReference type="Pfam" id="PF01094"/>
    </source>
</evidence>
<keyword evidence="4" id="KW-0472">Membrane</keyword>
<dbReference type="GO" id="GO:0005886">
    <property type="term" value="C:plasma membrane"/>
    <property type="evidence" value="ECO:0007669"/>
    <property type="project" value="TreeGrafter"/>
</dbReference>
<dbReference type="InterPro" id="IPR001828">
    <property type="entry name" value="ANF_lig-bd_rcpt"/>
</dbReference>
<dbReference type="AlphaFoldDB" id="A0A1X2GUS1"/>
<organism evidence="6 7">
    <name type="scientific">Hesseltinella vesiculosa</name>
    <dbReference type="NCBI Taxonomy" id="101127"/>
    <lineage>
        <taxon>Eukaryota</taxon>
        <taxon>Fungi</taxon>
        <taxon>Fungi incertae sedis</taxon>
        <taxon>Mucoromycota</taxon>
        <taxon>Mucoromycotina</taxon>
        <taxon>Mucoromycetes</taxon>
        <taxon>Mucorales</taxon>
        <taxon>Cunninghamellaceae</taxon>
        <taxon>Hesseltinella</taxon>
    </lineage>
</organism>
<dbReference type="InterPro" id="IPR000068">
    <property type="entry name" value="GPCR_3_Ca_sens_rcpt-rel"/>
</dbReference>
<dbReference type="SUPFAM" id="SSF53822">
    <property type="entry name" value="Periplasmic binding protein-like I"/>
    <property type="match status" value="1"/>
</dbReference>
<accession>A0A1X2GUS1</accession>
<dbReference type="GO" id="GO:0004930">
    <property type="term" value="F:G protein-coupled receptor activity"/>
    <property type="evidence" value="ECO:0007669"/>
    <property type="project" value="InterPro"/>
</dbReference>
<dbReference type="InterPro" id="IPR028082">
    <property type="entry name" value="Peripla_BP_I"/>
</dbReference>
<dbReference type="Pfam" id="PF01094">
    <property type="entry name" value="ANF_receptor"/>
    <property type="match status" value="1"/>
</dbReference>
<comment type="caution">
    <text evidence="6">The sequence shown here is derived from an EMBL/GenBank/DDBJ whole genome shotgun (WGS) entry which is preliminary data.</text>
</comment>
<evidence type="ECO:0000256" key="3">
    <source>
        <dbReference type="ARBA" id="ARBA00022989"/>
    </source>
</evidence>
<feature type="domain" description="Receptor ligand binding region" evidence="5">
    <location>
        <begin position="62"/>
        <end position="304"/>
    </location>
</feature>
<evidence type="ECO:0000256" key="2">
    <source>
        <dbReference type="ARBA" id="ARBA00022692"/>
    </source>
</evidence>
<keyword evidence="7" id="KW-1185">Reference proteome</keyword>
<dbReference type="OrthoDB" id="5984008at2759"/>
<evidence type="ECO:0000313" key="6">
    <source>
        <dbReference type="EMBL" id="ORX61729.1"/>
    </source>
</evidence>
<dbReference type="PANTHER" id="PTHR24061:SF422">
    <property type="entry name" value="G-PROTEIN COUPLED RECEPTORS FAMILY 3 PROFILE DOMAIN-CONTAINING PROTEIN"/>
    <property type="match status" value="1"/>
</dbReference>
<proteinExistence type="predicted"/>
<evidence type="ECO:0000313" key="7">
    <source>
        <dbReference type="Proteomes" id="UP000242146"/>
    </source>
</evidence>
<gene>
    <name evidence="6" type="ORF">DM01DRAFT_319127</name>
</gene>